<protein>
    <recommendedName>
        <fullName evidence="6">DNA repair metallo-beta-lactamase domain-containing protein</fullName>
    </recommendedName>
</protein>
<keyword evidence="3" id="KW-0269">Exonuclease</keyword>
<dbReference type="STRING" id="1077348.A0A2G8RMI7"/>
<dbReference type="Proteomes" id="UP000230002">
    <property type="component" value="Unassembled WGS sequence"/>
</dbReference>
<proteinExistence type="predicted"/>
<organism evidence="4 5">
    <name type="scientific">Ganoderma sinense ZZ0214-1</name>
    <dbReference type="NCBI Taxonomy" id="1077348"/>
    <lineage>
        <taxon>Eukaryota</taxon>
        <taxon>Fungi</taxon>
        <taxon>Dikarya</taxon>
        <taxon>Basidiomycota</taxon>
        <taxon>Agaricomycotina</taxon>
        <taxon>Agaricomycetes</taxon>
        <taxon>Polyporales</taxon>
        <taxon>Polyporaceae</taxon>
        <taxon>Ganoderma</taxon>
    </lineage>
</organism>
<dbReference type="AlphaFoldDB" id="A0A2G8RMI7"/>
<gene>
    <name evidence="4" type="ORF">GSI_15416</name>
</gene>
<name>A0A2G8RMI7_9APHY</name>
<dbReference type="PANTHER" id="PTHR23240">
    <property type="entry name" value="DNA CROSS-LINK REPAIR PROTEIN PSO2/SNM1-RELATED"/>
    <property type="match status" value="1"/>
</dbReference>
<accession>A0A2G8RMI7</accession>
<dbReference type="GO" id="GO:0000723">
    <property type="term" value="P:telomere maintenance"/>
    <property type="evidence" value="ECO:0007669"/>
    <property type="project" value="TreeGrafter"/>
</dbReference>
<dbReference type="GO" id="GO:0003684">
    <property type="term" value="F:damaged DNA binding"/>
    <property type="evidence" value="ECO:0007669"/>
    <property type="project" value="TreeGrafter"/>
</dbReference>
<evidence type="ECO:0000256" key="3">
    <source>
        <dbReference type="ARBA" id="ARBA00022839"/>
    </source>
</evidence>
<comment type="caution">
    <text evidence="4">The sequence shown here is derived from an EMBL/GenBank/DDBJ whole genome shotgun (WGS) entry which is preliminary data.</text>
</comment>
<reference evidence="4 5" key="1">
    <citation type="journal article" date="2015" name="Sci. Rep.">
        <title>Chromosome-level genome map provides insights into diverse defense mechanisms in the medicinal fungus Ganoderma sinense.</title>
        <authorList>
            <person name="Zhu Y."/>
            <person name="Xu J."/>
            <person name="Sun C."/>
            <person name="Zhou S."/>
            <person name="Xu H."/>
            <person name="Nelson D.R."/>
            <person name="Qian J."/>
            <person name="Song J."/>
            <person name="Luo H."/>
            <person name="Xiang L."/>
            <person name="Li Y."/>
            <person name="Xu Z."/>
            <person name="Ji A."/>
            <person name="Wang L."/>
            <person name="Lu S."/>
            <person name="Hayward A."/>
            <person name="Sun W."/>
            <person name="Li X."/>
            <person name="Schwartz D.C."/>
            <person name="Wang Y."/>
            <person name="Chen S."/>
        </authorList>
    </citation>
    <scope>NUCLEOTIDE SEQUENCE [LARGE SCALE GENOMIC DNA]</scope>
    <source>
        <strain evidence="4 5">ZZ0214-1</strain>
    </source>
</reference>
<dbReference type="SUPFAM" id="SSF56281">
    <property type="entry name" value="Metallo-hydrolase/oxidoreductase"/>
    <property type="match status" value="1"/>
</dbReference>
<evidence type="ECO:0008006" key="6">
    <source>
        <dbReference type="Google" id="ProtNLM"/>
    </source>
</evidence>
<dbReference type="EMBL" id="AYKW01000069">
    <property type="protein sequence ID" value="PIL22723.1"/>
    <property type="molecule type" value="Genomic_DNA"/>
</dbReference>
<evidence type="ECO:0000256" key="2">
    <source>
        <dbReference type="ARBA" id="ARBA00022801"/>
    </source>
</evidence>
<dbReference type="OrthoDB" id="5561659at2759"/>
<keyword evidence="2" id="KW-0378">Hydrolase</keyword>
<keyword evidence="1" id="KW-0540">Nuclease</keyword>
<keyword evidence="5" id="KW-1185">Reference proteome</keyword>
<evidence type="ECO:0000313" key="5">
    <source>
        <dbReference type="Proteomes" id="UP000230002"/>
    </source>
</evidence>
<evidence type="ECO:0000256" key="1">
    <source>
        <dbReference type="ARBA" id="ARBA00022722"/>
    </source>
</evidence>
<dbReference type="GO" id="GO:0035312">
    <property type="term" value="F:5'-3' DNA exonuclease activity"/>
    <property type="evidence" value="ECO:0007669"/>
    <property type="project" value="TreeGrafter"/>
</dbReference>
<dbReference type="GO" id="GO:0006303">
    <property type="term" value="P:double-strand break repair via nonhomologous end joining"/>
    <property type="evidence" value="ECO:0007669"/>
    <property type="project" value="TreeGrafter"/>
</dbReference>
<dbReference type="PANTHER" id="PTHR23240:SF8">
    <property type="entry name" value="PROTEIN ARTEMIS"/>
    <property type="match status" value="1"/>
</dbReference>
<evidence type="ECO:0000313" key="4">
    <source>
        <dbReference type="EMBL" id="PIL22723.1"/>
    </source>
</evidence>
<dbReference type="GO" id="GO:0036297">
    <property type="term" value="P:interstrand cross-link repair"/>
    <property type="evidence" value="ECO:0007669"/>
    <property type="project" value="TreeGrafter"/>
</dbReference>
<sequence length="368" mass="42245">MPQGTPYHAFIPPYPIRVDDFTDPSSSTYTFSGRQKTASLYLLTHTHTDHLMGLSARSFGQTIVCSHDAKEMLLRHEVYAERALRDAELRAENVRTFAHLKVEPQRMEDGSVDYTGSRDLLRPTYTHIPTKFVLNDDEEVTITLLDANHCPGAVMFLVEGSKGSVLHTGDLRVEPWFLESLKHNPFIQRYIRDSRSSSSTNVLPTLDAIHLDTACLLNDYEVPPKADAAVALTSLMALYPQSTRFFLNVWTWGYEDIYKEVARKFDTKIHVDRYKHSVYAHISGDPFLQSIITKDESSTRFHACERFERCEHVRVNGRESHTPSGHHVVYVNPVNMDIQTWQRYLEETREQLQKGKEVNVLKLKDYAA</sequence>
<dbReference type="InterPro" id="IPR036866">
    <property type="entry name" value="RibonucZ/Hydroxyglut_hydro"/>
</dbReference>
<dbReference type="Gene3D" id="3.60.15.10">
    <property type="entry name" value="Ribonuclease Z/Hydroxyacylglutathione hydrolase-like"/>
    <property type="match status" value="1"/>
</dbReference>